<reference evidence="2" key="2">
    <citation type="journal article" date="2017" name="Nat. Plants">
        <title>The Aegilops tauschii genome reveals multiple impacts of transposons.</title>
        <authorList>
            <person name="Zhao G."/>
            <person name="Zou C."/>
            <person name="Li K."/>
            <person name="Wang K."/>
            <person name="Li T."/>
            <person name="Gao L."/>
            <person name="Zhang X."/>
            <person name="Wang H."/>
            <person name="Yang Z."/>
            <person name="Liu X."/>
            <person name="Jiang W."/>
            <person name="Mao L."/>
            <person name="Kong X."/>
            <person name="Jiao Y."/>
            <person name="Jia J."/>
        </authorList>
    </citation>
    <scope>NUCLEOTIDE SEQUENCE [LARGE SCALE GENOMIC DNA]</scope>
    <source>
        <strain evidence="2">cv. AL8/78</strain>
    </source>
</reference>
<dbReference type="STRING" id="200361.A0A453AUF1"/>
<dbReference type="EnsemblPlants" id="AET2Gv20262900.18">
    <property type="protein sequence ID" value="AET2Gv20262900.18"/>
    <property type="gene ID" value="AET2Gv20262900"/>
</dbReference>
<evidence type="ECO:0000313" key="1">
    <source>
        <dbReference type="EnsemblPlants" id="AET2Gv20262900.8"/>
    </source>
</evidence>
<dbReference type="Gramene" id="AET2Gv20262900.8">
    <property type="protein sequence ID" value="AET2Gv20262900.8"/>
    <property type="gene ID" value="AET2Gv20262900"/>
</dbReference>
<dbReference type="PANTHER" id="PTHR31060:SF29">
    <property type="entry name" value="BTB DOMAIN-CONTAINING PROTEIN"/>
    <property type="match status" value="1"/>
</dbReference>
<evidence type="ECO:0000313" key="2">
    <source>
        <dbReference type="Proteomes" id="UP000015105"/>
    </source>
</evidence>
<dbReference type="GO" id="GO:0016567">
    <property type="term" value="P:protein ubiquitination"/>
    <property type="evidence" value="ECO:0007669"/>
    <property type="project" value="UniProtKB-UniPathway"/>
</dbReference>
<reference evidence="2" key="1">
    <citation type="journal article" date="2014" name="Science">
        <title>Ancient hybridizations among the ancestral genomes of bread wheat.</title>
        <authorList>
            <consortium name="International Wheat Genome Sequencing Consortium,"/>
            <person name="Marcussen T."/>
            <person name="Sandve S.R."/>
            <person name="Heier L."/>
            <person name="Spannagl M."/>
            <person name="Pfeifer M."/>
            <person name="Jakobsen K.S."/>
            <person name="Wulff B.B."/>
            <person name="Steuernagel B."/>
            <person name="Mayer K.F."/>
            <person name="Olsen O.A."/>
        </authorList>
    </citation>
    <scope>NUCLEOTIDE SEQUENCE [LARGE SCALE GENOMIC DNA]</scope>
    <source>
        <strain evidence="2">cv. AL8/78</strain>
    </source>
</reference>
<name>A0A453AUF1_AEGTS</name>
<dbReference type="AlphaFoldDB" id="A0A453AUF1"/>
<keyword evidence="2" id="KW-1185">Reference proteome</keyword>
<dbReference type="InterPro" id="IPR038920">
    <property type="entry name" value="At3g05675-like"/>
</dbReference>
<dbReference type="Gramene" id="AET2Gv20262900.5">
    <property type="protein sequence ID" value="AET2Gv20262900.5"/>
    <property type="gene ID" value="AET2Gv20262900"/>
</dbReference>
<organism evidence="1 2">
    <name type="scientific">Aegilops tauschii subsp. strangulata</name>
    <name type="common">Goatgrass</name>
    <dbReference type="NCBI Taxonomy" id="200361"/>
    <lineage>
        <taxon>Eukaryota</taxon>
        <taxon>Viridiplantae</taxon>
        <taxon>Streptophyta</taxon>
        <taxon>Embryophyta</taxon>
        <taxon>Tracheophyta</taxon>
        <taxon>Spermatophyta</taxon>
        <taxon>Magnoliopsida</taxon>
        <taxon>Liliopsida</taxon>
        <taxon>Poales</taxon>
        <taxon>Poaceae</taxon>
        <taxon>BOP clade</taxon>
        <taxon>Pooideae</taxon>
        <taxon>Triticodae</taxon>
        <taxon>Triticeae</taxon>
        <taxon>Triticinae</taxon>
        <taxon>Aegilops</taxon>
    </lineage>
</organism>
<dbReference type="Gramene" id="AET2Gv20262900.18">
    <property type="protein sequence ID" value="AET2Gv20262900.18"/>
    <property type="gene ID" value="AET2Gv20262900"/>
</dbReference>
<dbReference type="PANTHER" id="PTHR31060">
    <property type="entry name" value="OSJNBA0011J08.25 PROTEIN-RELATED"/>
    <property type="match status" value="1"/>
</dbReference>
<proteinExistence type="predicted"/>
<sequence length="259" mass="29110">MMSVHRDVLCGSSAFFAEKLSDGDNGHGGSLVPCVEIHDCDGAEIYVETVGLMYCDEAKQKLLKQHVSRVLRIMKKWLNLQVAELLGFHACVKSCLDYLEAVPWVSEEEDSVVSSIRHLQSKSYGVSPLLKRVTSDSPYSPTDTLSHIMEMVLKSNDDRGHREMKALVLNLLKDSSRCTDGTSESVLNYFTARVEVAWKDFSHSLWKHLKPVFSCRGCLERLQPLFVEASEAGFPSQVTCQITLETDNILWLVEILVNQ</sequence>
<dbReference type="UniPathway" id="UPA00143"/>
<reference evidence="1" key="4">
    <citation type="submission" date="2019-03" db="UniProtKB">
        <authorList>
            <consortium name="EnsemblPlants"/>
        </authorList>
    </citation>
    <scope>IDENTIFICATION</scope>
</reference>
<dbReference type="EnsemblPlants" id="AET2Gv20262900.5">
    <property type="protein sequence ID" value="AET2Gv20262900.5"/>
    <property type="gene ID" value="AET2Gv20262900"/>
</dbReference>
<dbReference type="Gramene" id="AET2Gv20262900.21">
    <property type="protein sequence ID" value="AET2Gv20262900.21"/>
    <property type="gene ID" value="AET2Gv20262900"/>
</dbReference>
<dbReference type="EnsemblPlants" id="AET2Gv20262900.10">
    <property type="protein sequence ID" value="AET2Gv20262900.10"/>
    <property type="gene ID" value="AET2Gv20262900"/>
</dbReference>
<evidence type="ECO:0008006" key="3">
    <source>
        <dbReference type="Google" id="ProtNLM"/>
    </source>
</evidence>
<dbReference type="Gramene" id="AET2Gv20262900.10">
    <property type="protein sequence ID" value="AET2Gv20262900.10"/>
    <property type="gene ID" value="AET2Gv20262900"/>
</dbReference>
<reference evidence="1" key="3">
    <citation type="journal article" date="2017" name="Nature">
        <title>Genome sequence of the progenitor of the wheat D genome Aegilops tauschii.</title>
        <authorList>
            <person name="Luo M.C."/>
            <person name="Gu Y.Q."/>
            <person name="Puiu D."/>
            <person name="Wang H."/>
            <person name="Twardziok S.O."/>
            <person name="Deal K.R."/>
            <person name="Huo N."/>
            <person name="Zhu T."/>
            <person name="Wang L."/>
            <person name="Wang Y."/>
            <person name="McGuire P.E."/>
            <person name="Liu S."/>
            <person name="Long H."/>
            <person name="Ramasamy R.K."/>
            <person name="Rodriguez J.C."/>
            <person name="Van S.L."/>
            <person name="Yuan L."/>
            <person name="Wang Z."/>
            <person name="Xia Z."/>
            <person name="Xiao L."/>
            <person name="Anderson O.D."/>
            <person name="Ouyang S."/>
            <person name="Liang Y."/>
            <person name="Zimin A.V."/>
            <person name="Pertea G."/>
            <person name="Qi P."/>
            <person name="Bennetzen J.L."/>
            <person name="Dai X."/>
            <person name="Dawson M.W."/>
            <person name="Muller H.G."/>
            <person name="Kugler K."/>
            <person name="Rivarola-Duarte L."/>
            <person name="Spannagl M."/>
            <person name="Mayer K.F.X."/>
            <person name="Lu F.H."/>
            <person name="Bevan M.W."/>
            <person name="Leroy P."/>
            <person name="Li P."/>
            <person name="You F.M."/>
            <person name="Sun Q."/>
            <person name="Liu Z."/>
            <person name="Lyons E."/>
            <person name="Wicker T."/>
            <person name="Salzberg S.L."/>
            <person name="Devos K.M."/>
            <person name="Dvorak J."/>
        </authorList>
    </citation>
    <scope>NUCLEOTIDE SEQUENCE [LARGE SCALE GENOMIC DNA]</scope>
    <source>
        <strain evidence="1">cv. AL8/78</strain>
    </source>
</reference>
<accession>A0A453AUF1</accession>
<dbReference type="Proteomes" id="UP000015105">
    <property type="component" value="Chromosome 2D"/>
</dbReference>
<reference evidence="1" key="5">
    <citation type="journal article" date="2021" name="G3 (Bethesda)">
        <title>Aegilops tauschii genome assembly Aet v5.0 features greater sequence contiguity and improved annotation.</title>
        <authorList>
            <person name="Wang L."/>
            <person name="Zhu T."/>
            <person name="Rodriguez J.C."/>
            <person name="Deal K.R."/>
            <person name="Dubcovsky J."/>
            <person name="McGuire P.E."/>
            <person name="Lux T."/>
            <person name="Spannagl M."/>
            <person name="Mayer K.F.X."/>
            <person name="Baldrich P."/>
            <person name="Meyers B.C."/>
            <person name="Huo N."/>
            <person name="Gu Y.Q."/>
            <person name="Zhou H."/>
            <person name="Devos K.M."/>
            <person name="Bennetzen J.L."/>
            <person name="Unver T."/>
            <person name="Budak H."/>
            <person name="Gulick P.J."/>
            <person name="Galiba G."/>
            <person name="Kalapos B."/>
            <person name="Nelson D.R."/>
            <person name="Li P."/>
            <person name="You F.M."/>
            <person name="Luo M.C."/>
            <person name="Dvorak J."/>
        </authorList>
    </citation>
    <scope>NUCLEOTIDE SEQUENCE [LARGE SCALE GENOMIC DNA]</scope>
    <source>
        <strain evidence="1">cv. AL8/78</strain>
    </source>
</reference>
<dbReference type="EnsemblPlants" id="AET2Gv20262900.21">
    <property type="protein sequence ID" value="AET2Gv20262900.21"/>
    <property type="gene ID" value="AET2Gv20262900"/>
</dbReference>
<dbReference type="Gramene" id="AET2Gv20262900.4">
    <property type="protein sequence ID" value="AET2Gv20262900.4"/>
    <property type="gene ID" value="AET2Gv20262900"/>
</dbReference>
<protein>
    <recommendedName>
        <fullName evidence="3">BTB domain-containing protein</fullName>
    </recommendedName>
</protein>
<dbReference type="EnsemblPlants" id="AET2Gv20262900.8">
    <property type="protein sequence ID" value="AET2Gv20262900.8"/>
    <property type="gene ID" value="AET2Gv20262900"/>
</dbReference>
<dbReference type="EnsemblPlants" id="AET2Gv20262900.4">
    <property type="protein sequence ID" value="AET2Gv20262900.4"/>
    <property type="gene ID" value="AET2Gv20262900"/>
</dbReference>